<dbReference type="InterPro" id="IPR012223">
    <property type="entry name" value="TEII"/>
</dbReference>
<name>A0A081NTN7_9BACL</name>
<dbReference type="SUPFAM" id="SSF53474">
    <property type="entry name" value="alpha/beta-Hydrolases"/>
    <property type="match status" value="1"/>
</dbReference>
<evidence type="ECO:0000313" key="4">
    <source>
        <dbReference type="Proteomes" id="UP000028123"/>
    </source>
</evidence>
<evidence type="ECO:0000313" key="3">
    <source>
        <dbReference type="EMBL" id="KEQ21810.1"/>
    </source>
</evidence>
<feature type="domain" description="Thioesterase" evidence="2">
    <location>
        <begin position="6"/>
        <end position="232"/>
    </location>
</feature>
<dbReference type="PANTHER" id="PTHR11487">
    <property type="entry name" value="THIOESTERASE"/>
    <property type="match status" value="1"/>
</dbReference>
<evidence type="ECO:0000259" key="2">
    <source>
        <dbReference type="Pfam" id="PF00975"/>
    </source>
</evidence>
<dbReference type="AlphaFoldDB" id="A0A081NTN7"/>
<comment type="similarity">
    <text evidence="1">Belongs to the thioesterase family.</text>
</comment>
<organism evidence="3 4">
    <name type="scientific">Paenibacillus tyrfis</name>
    <dbReference type="NCBI Taxonomy" id="1501230"/>
    <lineage>
        <taxon>Bacteria</taxon>
        <taxon>Bacillati</taxon>
        <taxon>Bacillota</taxon>
        <taxon>Bacilli</taxon>
        <taxon>Bacillales</taxon>
        <taxon>Paenibacillaceae</taxon>
        <taxon>Paenibacillus</taxon>
    </lineage>
</organism>
<proteinExistence type="inferred from homology"/>
<dbReference type="PANTHER" id="PTHR11487:SF0">
    <property type="entry name" value="S-ACYL FATTY ACID SYNTHASE THIOESTERASE, MEDIUM CHAIN"/>
    <property type="match status" value="1"/>
</dbReference>
<evidence type="ECO:0000256" key="1">
    <source>
        <dbReference type="ARBA" id="ARBA00007169"/>
    </source>
</evidence>
<dbReference type="eggNOG" id="COG3208">
    <property type="taxonomic scope" value="Bacteria"/>
</dbReference>
<dbReference type="EMBL" id="JNVM01000059">
    <property type="protein sequence ID" value="KEQ21810.1"/>
    <property type="molecule type" value="Genomic_DNA"/>
</dbReference>
<dbReference type="Pfam" id="PF00975">
    <property type="entry name" value="Thioesterase"/>
    <property type="match status" value="1"/>
</dbReference>
<dbReference type="Gene3D" id="3.40.50.1820">
    <property type="entry name" value="alpha/beta hydrolase"/>
    <property type="match status" value="1"/>
</dbReference>
<keyword evidence="4" id="KW-1185">Reference proteome</keyword>
<dbReference type="OrthoDB" id="2213423at2"/>
<sequence length="237" mass="28063">MKKKIKLFCLPYAGASAFIYNKWVNKLNDEIQLVPYELSGHGLRYHEPHYTSFSEIITELESYIKQNVHYGDYYALFGHSMGGTIVYELTHHLLSQGFYKPEIVYISGKGPPGKKRRERLLHLLPDEEFKEEIFKLGNTPREILDDNVFEKYYLPTLRNDFRLLETYLFEKKKDILDCPIAILYGNTDERTADNILDWSKYTKQECYFFEFDGGHFFIHEHFESIIKILNRSLYRGG</sequence>
<dbReference type="InterPro" id="IPR001031">
    <property type="entry name" value="Thioesterase"/>
</dbReference>
<gene>
    <name evidence="3" type="ORF">ET33_30845</name>
</gene>
<protein>
    <recommendedName>
        <fullName evidence="2">Thioesterase domain-containing protein</fullName>
    </recommendedName>
</protein>
<dbReference type="GO" id="GO:0008610">
    <property type="term" value="P:lipid biosynthetic process"/>
    <property type="evidence" value="ECO:0007669"/>
    <property type="project" value="TreeGrafter"/>
</dbReference>
<dbReference type="RefSeq" id="WP_036693412.1">
    <property type="nucleotide sequence ID" value="NZ_JNVM01000059.1"/>
</dbReference>
<comment type="caution">
    <text evidence="3">The sequence shown here is derived from an EMBL/GenBank/DDBJ whole genome shotgun (WGS) entry which is preliminary data.</text>
</comment>
<dbReference type="Proteomes" id="UP000028123">
    <property type="component" value="Unassembled WGS sequence"/>
</dbReference>
<dbReference type="InterPro" id="IPR029058">
    <property type="entry name" value="AB_hydrolase_fold"/>
</dbReference>
<accession>A0A081NTN7</accession>
<reference evidence="3 4" key="1">
    <citation type="submission" date="2014-06" db="EMBL/GenBank/DDBJ databases">
        <title>Draft genome sequence of Paenibacillus sp. MSt1.</title>
        <authorList>
            <person name="Aw Y.K."/>
            <person name="Ong K.S."/>
            <person name="Gan H.M."/>
            <person name="Lee S.M."/>
        </authorList>
    </citation>
    <scope>NUCLEOTIDE SEQUENCE [LARGE SCALE GENOMIC DNA]</scope>
    <source>
        <strain evidence="3 4">MSt1</strain>
    </source>
</reference>